<keyword evidence="2" id="KW-1185">Reference proteome</keyword>
<organism evidence="1 2">
    <name type="scientific">Ornithinimicrobium kibberense</name>
    <dbReference type="NCBI Taxonomy" id="282060"/>
    <lineage>
        <taxon>Bacteria</taxon>
        <taxon>Bacillati</taxon>
        <taxon>Actinomycetota</taxon>
        <taxon>Actinomycetes</taxon>
        <taxon>Micrococcales</taxon>
        <taxon>Ornithinimicrobiaceae</taxon>
        <taxon>Ornithinimicrobium</taxon>
    </lineage>
</organism>
<dbReference type="Proteomes" id="UP001589613">
    <property type="component" value="Unassembled WGS sequence"/>
</dbReference>
<proteinExistence type="predicted"/>
<sequence>MDLMTRAEFEELVGDGDGTRLSLFVPTHRVGTTKESDEDRLRWKNLLGAVEDTLLKEGHERRDVDELLAPAWELHHDGMAWSHMADGLAMYLTQGWSASYRVPLELPELAAVSSGYTLGPVLPLLSDQNYVVLTLSQKHVRVLRGSRDRIGELDLPSVPEAFEDVFVADGPQSDSVPRPNASGRSGPGGAVYYGASSLDNAHKEEVVEFFREVARGVDEHLAGRSIPMILAGLPEWVSIYRDIASYPHLVDGAIERNPDDMSADDLRIAAWDLVSSRLQKENQRLLDRFNEQRGHGSGALGVDQTLTAANEGRVDTLLMTTGGCYVGNGAPQVVLPLRSPEDYCGLADAAARATLRNGGAIRMVEELPKGAPVAAILRY</sequence>
<dbReference type="RefSeq" id="WP_141338295.1">
    <property type="nucleotide sequence ID" value="NZ_JBHMAX010000017.1"/>
</dbReference>
<dbReference type="EMBL" id="JBHMAX010000017">
    <property type="protein sequence ID" value="MFB9732215.1"/>
    <property type="molecule type" value="Genomic_DNA"/>
</dbReference>
<gene>
    <name evidence="1" type="ORF">ACFFN0_09180</name>
</gene>
<reference evidence="1 2" key="1">
    <citation type="submission" date="2024-09" db="EMBL/GenBank/DDBJ databases">
        <authorList>
            <person name="Sun Q."/>
            <person name="Mori K."/>
        </authorList>
    </citation>
    <scope>NUCLEOTIDE SEQUENCE [LARGE SCALE GENOMIC DNA]</scope>
    <source>
        <strain evidence="1 2">JCM 12763</strain>
    </source>
</reference>
<accession>A0ABV5V318</accession>
<name>A0ABV5V318_9MICO</name>
<evidence type="ECO:0000313" key="2">
    <source>
        <dbReference type="Proteomes" id="UP001589613"/>
    </source>
</evidence>
<comment type="caution">
    <text evidence="1">The sequence shown here is derived from an EMBL/GenBank/DDBJ whole genome shotgun (WGS) entry which is preliminary data.</text>
</comment>
<dbReference type="InterPro" id="IPR041289">
    <property type="entry name" value="Bact_RF_family3"/>
</dbReference>
<protein>
    <submittedName>
        <fullName evidence="1">Uncharacterized protein</fullName>
    </submittedName>
</protein>
<dbReference type="Pfam" id="PF18845">
    <property type="entry name" value="baeRF_family3"/>
    <property type="match status" value="1"/>
</dbReference>
<evidence type="ECO:0000313" key="1">
    <source>
        <dbReference type="EMBL" id="MFB9732215.1"/>
    </source>
</evidence>